<comment type="similarity">
    <text evidence="1">Belongs to the carotenoid oxygenase family.</text>
</comment>
<keyword evidence="6" id="KW-0812">Transmembrane</keyword>
<dbReference type="Pfam" id="PF03055">
    <property type="entry name" value="RPE65"/>
    <property type="match status" value="2"/>
</dbReference>
<dbReference type="GO" id="GO:0016121">
    <property type="term" value="P:carotene catabolic process"/>
    <property type="evidence" value="ECO:0007669"/>
    <property type="project" value="TreeGrafter"/>
</dbReference>
<proteinExistence type="inferred from homology"/>
<dbReference type="PANTHER" id="PTHR10543">
    <property type="entry name" value="BETA-CAROTENE DIOXYGENASE"/>
    <property type="match status" value="1"/>
</dbReference>
<evidence type="ECO:0000313" key="7">
    <source>
        <dbReference type="EMBL" id="KAK3366755.1"/>
    </source>
</evidence>
<feature type="binding site" evidence="5">
    <location>
        <position position="161"/>
    </location>
    <ligand>
        <name>Fe cation</name>
        <dbReference type="ChEBI" id="CHEBI:24875"/>
        <note>catalytic</note>
    </ligand>
</feature>
<dbReference type="GO" id="GO:0010436">
    <property type="term" value="F:carotenoid dioxygenase activity"/>
    <property type="evidence" value="ECO:0007669"/>
    <property type="project" value="TreeGrafter"/>
</dbReference>
<dbReference type="EMBL" id="JAULSN010000007">
    <property type="protein sequence ID" value="KAK3366755.1"/>
    <property type="molecule type" value="Genomic_DNA"/>
</dbReference>
<comment type="cofactor">
    <cofactor evidence="5">
        <name>Fe(2+)</name>
        <dbReference type="ChEBI" id="CHEBI:29033"/>
    </cofactor>
    <text evidence="5">Binds 1 Fe(2+) ion per subunit.</text>
</comment>
<feature type="transmembrane region" description="Helical" evidence="6">
    <location>
        <begin position="46"/>
        <end position="68"/>
    </location>
</feature>
<reference evidence="7" key="1">
    <citation type="journal article" date="2023" name="Mol. Phylogenet. Evol.">
        <title>Genome-scale phylogeny and comparative genomics of the fungal order Sordariales.</title>
        <authorList>
            <person name="Hensen N."/>
            <person name="Bonometti L."/>
            <person name="Westerberg I."/>
            <person name="Brannstrom I.O."/>
            <person name="Guillou S."/>
            <person name="Cros-Aarteil S."/>
            <person name="Calhoun S."/>
            <person name="Haridas S."/>
            <person name="Kuo A."/>
            <person name="Mondo S."/>
            <person name="Pangilinan J."/>
            <person name="Riley R."/>
            <person name="LaButti K."/>
            <person name="Andreopoulos B."/>
            <person name="Lipzen A."/>
            <person name="Chen C."/>
            <person name="Yan M."/>
            <person name="Daum C."/>
            <person name="Ng V."/>
            <person name="Clum A."/>
            <person name="Steindorff A."/>
            <person name="Ohm R.A."/>
            <person name="Martin F."/>
            <person name="Silar P."/>
            <person name="Natvig D.O."/>
            <person name="Lalanne C."/>
            <person name="Gautier V."/>
            <person name="Ament-Velasquez S.L."/>
            <person name="Kruys A."/>
            <person name="Hutchinson M.I."/>
            <person name="Powell A.J."/>
            <person name="Barry K."/>
            <person name="Miller A.N."/>
            <person name="Grigoriev I.V."/>
            <person name="Debuchy R."/>
            <person name="Gladieux P."/>
            <person name="Hiltunen Thoren M."/>
            <person name="Johannesson H."/>
        </authorList>
    </citation>
    <scope>NUCLEOTIDE SEQUENCE</scope>
    <source>
        <strain evidence="7">CBS 958.72</strain>
    </source>
</reference>
<evidence type="ECO:0000256" key="5">
    <source>
        <dbReference type="PIRSR" id="PIRSR604294-1"/>
    </source>
</evidence>
<keyword evidence="6" id="KW-1133">Transmembrane helix</keyword>
<dbReference type="InterPro" id="IPR004294">
    <property type="entry name" value="Carotenoid_Oase"/>
</dbReference>
<feature type="binding site" evidence="5">
    <location>
        <position position="213"/>
    </location>
    <ligand>
        <name>Fe cation</name>
        <dbReference type="ChEBI" id="CHEBI:24875"/>
        <note>catalytic</note>
    </ligand>
</feature>
<protein>
    <submittedName>
        <fullName evidence="7">Retinal pigment epithelial membrane protein</fullName>
    </submittedName>
</protein>
<accession>A0AAE0JZ81</accession>
<evidence type="ECO:0000256" key="2">
    <source>
        <dbReference type="ARBA" id="ARBA00022723"/>
    </source>
</evidence>
<dbReference type="GO" id="GO:0046872">
    <property type="term" value="F:metal ion binding"/>
    <property type="evidence" value="ECO:0007669"/>
    <property type="project" value="UniProtKB-KW"/>
</dbReference>
<keyword evidence="3" id="KW-0560">Oxidoreductase</keyword>
<evidence type="ECO:0000256" key="6">
    <source>
        <dbReference type="SAM" id="Phobius"/>
    </source>
</evidence>
<evidence type="ECO:0000256" key="4">
    <source>
        <dbReference type="ARBA" id="ARBA00023004"/>
    </source>
</evidence>
<keyword evidence="4 5" id="KW-0408">Iron</keyword>
<reference evidence="7" key="2">
    <citation type="submission" date="2023-06" db="EMBL/GenBank/DDBJ databases">
        <authorList>
            <consortium name="Lawrence Berkeley National Laboratory"/>
            <person name="Haridas S."/>
            <person name="Hensen N."/>
            <person name="Bonometti L."/>
            <person name="Westerberg I."/>
            <person name="Brannstrom I.O."/>
            <person name="Guillou S."/>
            <person name="Cros-Aarteil S."/>
            <person name="Calhoun S."/>
            <person name="Kuo A."/>
            <person name="Mondo S."/>
            <person name="Pangilinan J."/>
            <person name="Riley R."/>
            <person name="Labutti K."/>
            <person name="Andreopoulos B."/>
            <person name="Lipzen A."/>
            <person name="Chen C."/>
            <person name="Yanf M."/>
            <person name="Daum C."/>
            <person name="Ng V."/>
            <person name="Clum A."/>
            <person name="Steindorff A."/>
            <person name="Ohm R."/>
            <person name="Martin F."/>
            <person name="Silar P."/>
            <person name="Natvig D."/>
            <person name="Lalanne C."/>
            <person name="Gautier V."/>
            <person name="Ament-Velasquez S.L."/>
            <person name="Kruys A."/>
            <person name="Hutchinson M.I."/>
            <person name="Powell A.J."/>
            <person name="Barry K."/>
            <person name="Miller A.N."/>
            <person name="Grigoriev I.V."/>
            <person name="Debuchy R."/>
            <person name="Gladieux P."/>
            <person name="Thoren M.H."/>
            <person name="Johannesson H."/>
        </authorList>
    </citation>
    <scope>NUCLEOTIDE SEQUENCE</scope>
    <source>
        <strain evidence="7">CBS 958.72</strain>
    </source>
</reference>
<comment type="caution">
    <text evidence="7">The sequence shown here is derived from an EMBL/GenBank/DDBJ whole genome shotgun (WGS) entry which is preliminary data.</text>
</comment>
<feature type="binding site" evidence="5">
    <location>
        <position position="478"/>
    </location>
    <ligand>
        <name>Fe cation</name>
        <dbReference type="ChEBI" id="CHEBI:24875"/>
        <note>catalytic</note>
    </ligand>
</feature>
<organism evidence="7 8">
    <name type="scientific">Lasiosphaeria ovina</name>
    <dbReference type="NCBI Taxonomy" id="92902"/>
    <lineage>
        <taxon>Eukaryota</taxon>
        <taxon>Fungi</taxon>
        <taxon>Dikarya</taxon>
        <taxon>Ascomycota</taxon>
        <taxon>Pezizomycotina</taxon>
        <taxon>Sordariomycetes</taxon>
        <taxon>Sordariomycetidae</taxon>
        <taxon>Sordariales</taxon>
        <taxon>Lasiosphaeriaceae</taxon>
        <taxon>Lasiosphaeria</taxon>
    </lineage>
</organism>
<keyword evidence="8" id="KW-1185">Reference proteome</keyword>
<keyword evidence="6" id="KW-0472">Membrane</keyword>
<sequence>MLSGVLFRRGGGNTGTTEVRPEFANQFLVTDVAAFARGSRFVRRPLLPSIAMLLNPCTTVLAFVLSMLRTMLLVLLSRLPASPWPLRKISVANTAVLYHDGRALATCASGPPLRVALPSLETIGWFNGRAAENEPERGGDTRAGFGGSGAVSFMRSWTTAHLRVNPITDELITFHPVSIKPYVQNSIVPPAKSSAPAPFNLAVPGVASPKIMHDFGVSHGHTVIMDLPLGLGPFNFARGAPVVSYDAAAKARFGVFPRHRPQDVRWLETNPSTTAVNLPVPTAAPAPPEYPEDEQCRLYYYRFVLPRAAAGAAGSTEKKEPPAPPGIAQQWVLSAIAFEFPTMSPLHHTRWPTRANVYGCSTKWIPYSIALGKPAKIDVLAKIDTKTLIARGRANPPQTAKGCVDARTVPEILTAPSADEDDGWLLTYVFDESQLDAHGRCPDGNVVISSELWIIDARSIHHVVARVRLPQRVPYGFHGAWFGERDIAAQRPFDRIGRAASCVFVSITYYGQLTYFCLVSPSLNRDTVSGN</sequence>
<keyword evidence="2 5" id="KW-0479">Metal-binding</keyword>
<gene>
    <name evidence="7" type="ORF">B0T24DRAFT_651245</name>
</gene>
<dbReference type="AlphaFoldDB" id="A0AAE0JZ81"/>
<evidence type="ECO:0000256" key="3">
    <source>
        <dbReference type="ARBA" id="ARBA00023002"/>
    </source>
</evidence>
<name>A0AAE0JZ81_9PEZI</name>
<dbReference type="PANTHER" id="PTHR10543:SF89">
    <property type="entry name" value="CAROTENOID 9,10(9',10')-CLEAVAGE DIOXYGENASE 1"/>
    <property type="match status" value="1"/>
</dbReference>
<evidence type="ECO:0000256" key="1">
    <source>
        <dbReference type="ARBA" id="ARBA00006787"/>
    </source>
</evidence>
<dbReference type="Proteomes" id="UP001287356">
    <property type="component" value="Unassembled WGS sequence"/>
</dbReference>
<evidence type="ECO:0000313" key="8">
    <source>
        <dbReference type="Proteomes" id="UP001287356"/>
    </source>
</evidence>